<proteinExistence type="predicted"/>
<gene>
    <name evidence="1" type="ORF">LMH87_000799</name>
</gene>
<sequence>MIIIKNAARTASRSGVGTSRLWAHLISMLVNRLGRARSSGVFGFFGQVYSPACPFLQHGVGPQSTRFAARLGPNLAGQLTDIREDGAACTW</sequence>
<dbReference type="EMBL" id="JAJHUN010000007">
    <property type="protein sequence ID" value="KAJ4155560.1"/>
    <property type="molecule type" value="Genomic_DNA"/>
</dbReference>
<comment type="caution">
    <text evidence="1">The sequence shown here is derived from an EMBL/GenBank/DDBJ whole genome shotgun (WGS) entry which is preliminary data.</text>
</comment>
<dbReference type="Proteomes" id="UP001144673">
    <property type="component" value="Chromosome 6"/>
</dbReference>
<organism evidence="1 2">
    <name type="scientific">Akanthomyces muscarius</name>
    <name type="common">Entomopathogenic fungus</name>
    <name type="synonym">Lecanicillium muscarium</name>
    <dbReference type="NCBI Taxonomy" id="2231603"/>
    <lineage>
        <taxon>Eukaryota</taxon>
        <taxon>Fungi</taxon>
        <taxon>Dikarya</taxon>
        <taxon>Ascomycota</taxon>
        <taxon>Pezizomycotina</taxon>
        <taxon>Sordariomycetes</taxon>
        <taxon>Hypocreomycetidae</taxon>
        <taxon>Hypocreales</taxon>
        <taxon>Cordycipitaceae</taxon>
        <taxon>Akanthomyces</taxon>
    </lineage>
</organism>
<name>A0A9W8QFR1_AKAMU</name>
<evidence type="ECO:0000313" key="1">
    <source>
        <dbReference type="EMBL" id="KAJ4155560.1"/>
    </source>
</evidence>
<keyword evidence="2" id="KW-1185">Reference proteome</keyword>
<reference evidence="1" key="1">
    <citation type="journal article" date="2023" name="Access Microbiol">
        <title>De-novo genome assembly for Akanthomyces muscarius, a biocontrol agent of insect agricultural pests.</title>
        <authorList>
            <person name="Erdos Z."/>
            <person name="Studholme D.J."/>
            <person name="Raymond B."/>
            <person name="Sharma M."/>
        </authorList>
    </citation>
    <scope>NUCLEOTIDE SEQUENCE</scope>
    <source>
        <strain evidence="1">Ve6</strain>
    </source>
</reference>
<accession>A0A9W8QFR1</accession>
<dbReference type="RefSeq" id="XP_056055684.1">
    <property type="nucleotide sequence ID" value="XM_056198767.1"/>
</dbReference>
<dbReference type="KEGG" id="amus:LMH87_000799"/>
<dbReference type="AlphaFoldDB" id="A0A9W8QFR1"/>
<dbReference type="GeneID" id="80887958"/>
<protein>
    <submittedName>
        <fullName evidence="1">Uncharacterized protein</fullName>
    </submittedName>
</protein>
<evidence type="ECO:0000313" key="2">
    <source>
        <dbReference type="Proteomes" id="UP001144673"/>
    </source>
</evidence>